<evidence type="ECO:0000256" key="7">
    <source>
        <dbReference type="ARBA" id="ARBA00023015"/>
    </source>
</evidence>
<feature type="compositionally biased region" description="Low complexity" evidence="12">
    <location>
        <begin position="445"/>
        <end position="462"/>
    </location>
</feature>
<feature type="domain" description="C2H2-type" evidence="13">
    <location>
        <begin position="207"/>
        <end position="235"/>
    </location>
</feature>
<dbReference type="SMART" id="SM00355">
    <property type="entry name" value="ZnF_C2H2"/>
    <property type="match status" value="10"/>
</dbReference>
<organism evidence="14">
    <name type="scientific">Oikopleura dioica</name>
    <name type="common">Tunicate</name>
    <dbReference type="NCBI Taxonomy" id="34765"/>
    <lineage>
        <taxon>Eukaryota</taxon>
        <taxon>Metazoa</taxon>
        <taxon>Chordata</taxon>
        <taxon>Tunicata</taxon>
        <taxon>Appendicularia</taxon>
        <taxon>Copelata</taxon>
        <taxon>Oikopleuridae</taxon>
        <taxon>Oikopleura</taxon>
    </lineage>
</organism>
<dbReference type="GO" id="GO:0003677">
    <property type="term" value="F:DNA binding"/>
    <property type="evidence" value="ECO:0007669"/>
    <property type="project" value="UniProtKB-KW"/>
</dbReference>
<feature type="region of interest" description="Disordered" evidence="12">
    <location>
        <begin position="442"/>
        <end position="480"/>
    </location>
</feature>
<comment type="subcellular location">
    <subcellularLocation>
        <location evidence="1">Nucleus</location>
    </subcellularLocation>
</comment>
<dbReference type="EMBL" id="FN653048">
    <property type="protein sequence ID" value="CBY09761.1"/>
    <property type="molecule type" value="Genomic_DNA"/>
</dbReference>
<dbReference type="Gene3D" id="3.30.160.60">
    <property type="entry name" value="Classic Zinc Finger"/>
    <property type="match status" value="7"/>
</dbReference>
<feature type="compositionally biased region" description="Polar residues" evidence="12">
    <location>
        <begin position="247"/>
        <end position="258"/>
    </location>
</feature>
<keyword evidence="9" id="KW-0804">Transcription</keyword>
<evidence type="ECO:0000256" key="4">
    <source>
        <dbReference type="ARBA" id="ARBA00022737"/>
    </source>
</evidence>
<dbReference type="FunFam" id="3.30.160.60:FF:000045">
    <property type="entry name" value="ZFP69 zinc finger protein B"/>
    <property type="match status" value="1"/>
</dbReference>
<keyword evidence="4" id="KW-0677">Repeat</keyword>
<evidence type="ECO:0000256" key="5">
    <source>
        <dbReference type="ARBA" id="ARBA00022771"/>
    </source>
</evidence>
<feature type="domain" description="C2H2-type" evidence="13">
    <location>
        <begin position="417"/>
        <end position="446"/>
    </location>
</feature>
<feature type="domain" description="C2H2-type" evidence="13">
    <location>
        <begin position="301"/>
        <end position="329"/>
    </location>
</feature>
<dbReference type="PANTHER" id="PTHR16515">
    <property type="entry name" value="PR DOMAIN ZINC FINGER PROTEIN"/>
    <property type="match status" value="1"/>
</dbReference>
<evidence type="ECO:0000256" key="1">
    <source>
        <dbReference type="ARBA" id="ARBA00004123"/>
    </source>
</evidence>
<feature type="compositionally biased region" description="Basic and acidic residues" evidence="12">
    <location>
        <begin position="470"/>
        <end position="480"/>
    </location>
</feature>
<feature type="domain" description="C2H2-type" evidence="13">
    <location>
        <begin position="151"/>
        <end position="178"/>
    </location>
</feature>
<dbReference type="GO" id="GO:0008270">
    <property type="term" value="F:zinc ion binding"/>
    <property type="evidence" value="ECO:0007669"/>
    <property type="project" value="UniProtKB-KW"/>
</dbReference>
<sequence>MTVSSNGELEKNKDFIRYFLEKLLDSDVEALCVVESGNSKWACGSKKLLNKLSSGNLRTQPDDRLEEIYQGDDDEELQKDEEVFDSDHLFDSEWKFSGGGAFLISTDEIRKRKIAHGVPNSLELKPKTPKVAKSESSNNDESEEDISIKPFVCNRCTCGFSTKDELKNHLCNFADPKPFHCDICMKGFSTKSNMQRHRNIHTKEKVFQCTHCNKKFYDSGNLKRHIEGVHSTKDVTREGDDIDVTLESISDSTYSQENDTLHSDNESSRSPSSVLKLDDMSMEDSEQEKEIDTQPVEGETFNCDKCLLRTNKKSEMLEHLKTAHSGDGNQHCVRVEQPLSETSIIEGVSDAQKSFNYKLFFCDFCWKEFTWRANLVRHINIHTHAKSFFCSFSLCKKSFSSHTSLRRHEQKHQGVHYSCSKCVRLFNDPSNLRRHEASCTGCGESADNPSSNPSDENPSTSDKAAMQNVKLEKKSESKEEVDQMKPHRCGYCKKSFGRAERLEEHLRTHTGETPFTCDICGKGFTTKHNLIRHRNIHTLEKKYTCKYCNKFFADPTQHKRHQATHLSRGAQVKRNVKGSKKSDMDVPLSLVIPNFS</sequence>
<keyword evidence="7" id="KW-0805">Transcription regulation</keyword>
<keyword evidence="3" id="KW-0479">Metal-binding</keyword>
<evidence type="ECO:0000256" key="2">
    <source>
        <dbReference type="ARBA" id="ARBA00006991"/>
    </source>
</evidence>
<evidence type="ECO:0000313" key="14">
    <source>
        <dbReference type="EMBL" id="CBY09761.1"/>
    </source>
</evidence>
<feature type="region of interest" description="Disordered" evidence="12">
    <location>
        <begin position="562"/>
        <end position="581"/>
    </location>
</feature>
<feature type="domain" description="C2H2-type" evidence="13">
    <location>
        <begin position="487"/>
        <end position="514"/>
    </location>
</feature>
<feature type="compositionally biased region" description="Acidic residues" evidence="12">
    <location>
        <begin position="280"/>
        <end position="289"/>
    </location>
</feature>
<evidence type="ECO:0000256" key="11">
    <source>
        <dbReference type="PROSITE-ProRule" id="PRU00042"/>
    </source>
</evidence>
<dbReference type="InterPro" id="IPR036236">
    <property type="entry name" value="Znf_C2H2_sf"/>
</dbReference>
<dbReference type="OrthoDB" id="9439254at2759"/>
<comment type="similarity">
    <text evidence="2">Belongs to the krueppel C2H2-type zinc-finger protein family.</text>
</comment>
<accession>E4XGG3</accession>
<dbReference type="PROSITE" id="PS00028">
    <property type="entry name" value="ZINC_FINGER_C2H2_1"/>
    <property type="match status" value="7"/>
</dbReference>
<dbReference type="GO" id="GO:0006357">
    <property type="term" value="P:regulation of transcription by RNA polymerase II"/>
    <property type="evidence" value="ECO:0007669"/>
    <property type="project" value="UniProtKB-ARBA"/>
</dbReference>
<evidence type="ECO:0000256" key="9">
    <source>
        <dbReference type="ARBA" id="ARBA00023163"/>
    </source>
</evidence>
<dbReference type="Pfam" id="PF00096">
    <property type="entry name" value="zf-C2H2"/>
    <property type="match status" value="4"/>
</dbReference>
<protein>
    <recommendedName>
        <fullName evidence="13">C2H2-type domain-containing protein</fullName>
    </recommendedName>
</protein>
<feature type="domain" description="C2H2-type" evidence="13">
    <location>
        <begin position="360"/>
        <end position="387"/>
    </location>
</feature>
<evidence type="ECO:0000256" key="10">
    <source>
        <dbReference type="ARBA" id="ARBA00023242"/>
    </source>
</evidence>
<feature type="domain" description="C2H2-type" evidence="13">
    <location>
        <begin position="543"/>
        <end position="570"/>
    </location>
</feature>
<dbReference type="FunFam" id="3.30.160.60:FF:001289">
    <property type="entry name" value="Zinc finger protein 574"/>
    <property type="match status" value="1"/>
</dbReference>
<dbReference type="FunFam" id="3.30.160.60:FF:000508">
    <property type="entry name" value="Myeloid zinc finger 1"/>
    <property type="match status" value="1"/>
</dbReference>
<dbReference type="InterPro" id="IPR050331">
    <property type="entry name" value="Zinc_finger"/>
</dbReference>
<dbReference type="PROSITE" id="PS50157">
    <property type="entry name" value="ZINC_FINGER_C2H2_2"/>
    <property type="match status" value="10"/>
</dbReference>
<name>E4XGG3_OIKDI</name>
<dbReference type="GO" id="GO:0042802">
    <property type="term" value="F:identical protein binding"/>
    <property type="evidence" value="ECO:0007669"/>
    <property type="project" value="UniProtKB-ARBA"/>
</dbReference>
<keyword evidence="5 11" id="KW-0863">Zinc-finger</keyword>
<dbReference type="AlphaFoldDB" id="E4XGG3"/>
<feature type="region of interest" description="Disordered" evidence="12">
    <location>
        <begin position="120"/>
        <end position="143"/>
    </location>
</feature>
<keyword evidence="8" id="KW-0238">DNA-binding</keyword>
<dbReference type="GO" id="GO:0005634">
    <property type="term" value="C:nucleus"/>
    <property type="evidence" value="ECO:0007669"/>
    <property type="project" value="UniProtKB-SubCell"/>
</dbReference>
<evidence type="ECO:0000256" key="6">
    <source>
        <dbReference type="ARBA" id="ARBA00022833"/>
    </source>
</evidence>
<feature type="domain" description="C2H2-type" evidence="13">
    <location>
        <begin position="388"/>
        <end position="414"/>
    </location>
</feature>
<dbReference type="FunFam" id="3.30.160.60:FF:000100">
    <property type="entry name" value="Zinc finger 45-like"/>
    <property type="match status" value="1"/>
</dbReference>
<evidence type="ECO:0000256" key="8">
    <source>
        <dbReference type="ARBA" id="ARBA00023125"/>
    </source>
</evidence>
<keyword evidence="6" id="KW-0862">Zinc</keyword>
<dbReference type="InterPro" id="IPR013087">
    <property type="entry name" value="Znf_C2H2_type"/>
</dbReference>
<feature type="region of interest" description="Disordered" evidence="12">
    <location>
        <begin position="247"/>
        <end position="294"/>
    </location>
</feature>
<dbReference type="Proteomes" id="UP000001307">
    <property type="component" value="Unassembled WGS sequence"/>
</dbReference>
<feature type="domain" description="C2H2-type" evidence="13">
    <location>
        <begin position="179"/>
        <end position="206"/>
    </location>
</feature>
<keyword evidence="10" id="KW-0539">Nucleus</keyword>
<proteinExistence type="inferred from homology"/>
<feature type="domain" description="C2H2-type" evidence="13">
    <location>
        <begin position="515"/>
        <end position="542"/>
    </location>
</feature>
<dbReference type="SUPFAM" id="SSF57667">
    <property type="entry name" value="beta-beta-alpha zinc fingers"/>
    <property type="match status" value="5"/>
</dbReference>
<evidence type="ECO:0000256" key="12">
    <source>
        <dbReference type="SAM" id="MobiDB-lite"/>
    </source>
</evidence>
<gene>
    <name evidence="14" type="ORF">GSOID_T00010574001</name>
</gene>
<keyword evidence="15" id="KW-1185">Reference proteome</keyword>
<evidence type="ECO:0000259" key="13">
    <source>
        <dbReference type="PROSITE" id="PS50157"/>
    </source>
</evidence>
<evidence type="ECO:0000313" key="15">
    <source>
        <dbReference type="Proteomes" id="UP000001307"/>
    </source>
</evidence>
<dbReference type="InParanoid" id="E4XGG3"/>
<dbReference type="PANTHER" id="PTHR16515:SF49">
    <property type="entry name" value="GASTRULA ZINC FINGER PROTEIN XLCGF49.1-LIKE-RELATED"/>
    <property type="match status" value="1"/>
</dbReference>
<reference evidence="14" key="1">
    <citation type="journal article" date="2010" name="Science">
        <title>Plasticity of animal genome architecture unmasked by rapid evolution of a pelagic tunicate.</title>
        <authorList>
            <person name="Denoeud F."/>
            <person name="Henriet S."/>
            <person name="Mungpakdee S."/>
            <person name="Aury J.M."/>
            <person name="Da Silva C."/>
            <person name="Brinkmann H."/>
            <person name="Mikhaleva J."/>
            <person name="Olsen L.C."/>
            <person name="Jubin C."/>
            <person name="Canestro C."/>
            <person name="Bouquet J.M."/>
            <person name="Danks G."/>
            <person name="Poulain J."/>
            <person name="Campsteijn C."/>
            <person name="Adamski M."/>
            <person name="Cross I."/>
            <person name="Yadetie F."/>
            <person name="Muffato M."/>
            <person name="Louis A."/>
            <person name="Butcher S."/>
            <person name="Tsagkogeorga G."/>
            <person name="Konrad A."/>
            <person name="Singh S."/>
            <person name="Jensen M.F."/>
            <person name="Cong E.H."/>
            <person name="Eikeseth-Otteraa H."/>
            <person name="Noel B."/>
            <person name="Anthouard V."/>
            <person name="Porcel B.M."/>
            <person name="Kachouri-Lafond R."/>
            <person name="Nishino A."/>
            <person name="Ugolini M."/>
            <person name="Chourrout P."/>
            <person name="Nishida H."/>
            <person name="Aasland R."/>
            <person name="Huzurbazar S."/>
            <person name="Westhof E."/>
            <person name="Delsuc F."/>
            <person name="Lehrach H."/>
            <person name="Reinhardt R."/>
            <person name="Weissenbach J."/>
            <person name="Roy S.W."/>
            <person name="Artiguenave F."/>
            <person name="Postlethwait J.H."/>
            <person name="Manak J.R."/>
            <person name="Thompson E.M."/>
            <person name="Jaillon O."/>
            <person name="Du Pasquier L."/>
            <person name="Boudinot P."/>
            <person name="Liberles D.A."/>
            <person name="Volff J.N."/>
            <person name="Philippe H."/>
            <person name="Lenhard B."/>
            <person name="Roest Crollius H."/>
            <person name="Wincker P."/>
            <person name="Chourrout D."/>
        </authorList>
    </citation>
    <scope>NUCLEOTIDE SEQUENCE [LARGE SCALE GENOMIC DNA]</scope>
</reference>
<evidence type="ECO:0000256" key="3">
    <source>
        <dbReference type="ARBA" id="ARBA00022723"/>
    </source>
</evidence>